<sequence length="436" mass="47667">MTRWKQVPESSPAPSTILIASPSPSPLRFQVLPIAKELINRAHSVHVVNLSSLSVEPPPVVAECEAAGVTLLQCAPPDLSKMPRMPSVFSRWTDTDWLSPNTQAWRMVECVADFFSEFDNAFETSFQAASAALASMPSSPDLLIIHGFDDAWINLAHKEHLPYAIFTPLPLGLRGWYGDVPAAPSGIYPVSAAQAMTLRGRATKLAGYLWMSIRQCRSKVALNHTKRRLGLATYWLTNALWKGHTVITTWPWGLEPAREASPQLQHVGFPCLPWKAPQDLKDLSAENQELIAWLDDNLANGIVFLAYGSMLKMGWMLDAQRHHLLLTAITAFAAAKGAKVLLSLPAFEGDSAAIKGVLTKVGSAEGTIRQEPWVDQPMVLEHAATRVFVSHCGQMSVGNAVVSRTPLLAVPVTTDGYANAMRVQDAARRRPNQEGS</sequence>
<dbReference type="InterPro" id="IPR050481">
    <property type="entry name" value="UDP-glycosyltransf_plant"/>
</dbReference>
<evidence type="ECO:0000256" key="1">
    <source>
        <dbReference type="ARBA" id="ARBA00022679"/>
    </source>
</evidence>
<dbReference type="Pfam" id="PF00201">
    <property type="entry name" value="UDPGT"/>
    <property type="match status" value="1"/>
</dbReference>
<dbReference type="GO" id="GO:0035251">
    <property type="term" value="F:UDP-glucosyltransferase activity"/>
    <property type="evidence" value="ECO:0007669"/>
    <property type="project" value="InterPro"/>
</dbReference>
<keyword evidence="3" id="KW-1185">Reference proteome</keyword>
<keyword evidence="1" id="KW-0808">Transferase</keyword>
<evidence type="ECO:0000313" key="2">
    <source>
        <dbReference type="EMBL" id="KAK9807290.1"/>
    </source>
</evidence>
<dbReference type="Proteomes" id="UP001465755">
    <property type="component" value="Unassembled WGS sequence"/>
</dbReference>
<dbReference type="Gene3D" id="3.40.50.2000">
    <property type="entry name" value="Glycogen Phosphorylase B"/>
    <property type="match status" value="2"/>
</dbReference>
<organism evidence="2 3">
    <name type="scientific">Symbiochloris irregularis</name>
    <dbReference type="NCBI Taxonomy" id="706552"/>
    <lineage>
        <taxon>Eukaryota</taxon>
        <taxon>Viridiplantae</taxon>
        <taxon>Chlorophyta</taxon>
        <taxon>core chlorophytes</taxon>
        <taxon>Trebouxiophyceae</taxon>
        <taxon>Trebouxiales</taxon>
        <taxon>Trebouxiaceae</taxon>
        <taxon>Symbiochloris</taxon>
    </lineage>
</organism>
<name>A0AAW1PFW2_9CHLO</name>
<reference evidence="2 3" key="1">
    <citation type="journal article" date="2024" name="Nat. Commun.">
        <title>Phylogenomics reveals the evolutionary origins of lichenization in chlorophyte algae.</title>
        <authorList>
            <person name="Puginier C."/>
            <person name="Libourel C."/>
            <person name="Otte J."/>
            <person name="Skaloud P."/>
            <person name="Haon M."/>
            <person name="Grisel S."/>
            <person name="Petersen M."/>
            <person name="Berrin J.G."/>
            <person name="Delaux P.M."/>
            <person name="Dal Grande F."/>
            <person name="Keller J."/>
        </authorList>
    </citation>
    <scope>NUCLEOTIDE SEQUENCE [LARGE SCALE GENOMIC DNA]</scope>
    <source>
        <strain evidence="2 3">SAG 2036</strain>
    </source>
</reference>
<proteinExistence type="predicted"/>
<gene>
    <name evidence="2" type="ORF">WJX73_008515</name>
</gene>
<dbReference type="SUPFAM" id="SSF53756">
    <property type="entry name" value="UDP-Glycosyltransferase/glycogen phosphorylase"/>
    <property type="match status" value="1"/>
</dbReference>
<protein>
    <submittedName>
        <fullName evidence="2">Uncharacterized protein</fullName>
    </submittedName>
</protein>
<comment type="caution">
    <text evidence="2">The sequence shown here is derived from an EMBL/GenBank/DDBJ whole genome shotgun (WGS) entry which is preliminary data.</text>
</comment>
<dbReference type="AlphaFoldDB" id="A0AAW1PFW2"/>
<accession>A0AAW1PFW2</accession>
<dbReference type="EMBL" id="JALJOQ010000032">
    <property type="protein sequence ID" value="KAK9807290.1"/>
    <property type="molecule type" value="Genomic_DNA"/>
</dbReference>
<dbReference type="InterPro" id="IPR002213">
    <property type="entry name" value="UDP_glucos_trans"/>
</dbReference>
<evidence type="ECO:0000313" key="3">
    <source>
        <dbReference type="Proteomes" id="UP001465755"/>
    </source>
</evidence>
<dbReference type="PANTHER" id="PTHR48048">
    <property type="entry name" value="GLYCOSYLTRANSFERASE"/>
    <property type="match status" value="1"/>
</dbReference>